<feature type="region of interest" description="Disordered" evidence="10">
    <location>
        <begin position="165"/>
        <end position="372"/>
    </location>
</feature>
<keyword evidence="4" id="KW-0156">Chromatin regulator</keyword>
<feature type="domain" description="DEK-C" evidence="11">
    <location>
        <begin position="370"/>
        <end position="426"/>
    </location>
</feature>
<dbReference type="FunFam" id="1.10.10.60:FF:000148">
    <property type="entry name" value="Dek, isoform B"/>
    <property type="match status" value="1"/>
</dbReference>
<dbReference type="Pfam" id="PF02037">
    <property type="entry name" value="SAP"/>
    <property type="match status" value="1"/>
</dbReference>
<evidence type="ECO:0000313" key="13">
    <source>
        <dbReference type="Proteomes" id="UP001557470"/>
    </source>
</evidence>
<protein>
    <recommendedName>
        <fullName evidence="9">Protein DEK</fullName>
    </recommendedName>
</protein>
<sequence>MDENMLYLEDSPDTSQKPLNKISGDITLSQIVEGKREKKMVKRLDVQVVKPKRVLKVEIGSGDKLGDIIRVNYQLRKLKVPDLKPLHMILFDMPGKIATMRKNMRLFNGFPFEVDSDPYVKKKEKMMKLTCTKLRNICKVLDLEKWGTQPVLIDRIITFLMSPRKSGRPVMSKRKKKSKKNISAKDSKSKTKSKSTSSSPRKVKAESKSKAIVTDSSSDDENDDEDEPEVKAEQEESESEKKSEISGEMEIMLTEDSNDDEEPKSKPPAKRKRTPAKKQPAKKTVPVRKKIKSEESEQSQSDSEEEDGESEVEKPKKKAAAKRTASVKPAAKTKKADSSSNRPKKTAEQGKAALDSSDDDEPLIKMINKPPTDEQLKETVKVLLKDANLADITMKQICQKVYNTYPDHDLTSRKEFVKQTVKALIYQRT</sequence>
<keyword evidence="13" id="KW-1185">Reference proteome</keyword>
<dbReference type="InterPro" id="IPR003034">
    <property type="entry name" value="SAP_dom"/>
</dbReference>
<keyword evidence="3" id="KW-0013">ADP-ribosylation</keyword>
<dbReference type="Gene3D" id="1.10.10.60">
    <property type="entry name" value="Homeodomain-like"/>
    <property type="match status" value="1"/>
</dbReference>
<dbReference type="Proteomes" id="UP001557470">
    <property type="component" value="Unassembled WGS sequence"/>
</dbReference>
<keyword evidence="2" id="KW-0597">Phosphoprotein</keyword>
<evidence type="ECO:0000256" key="7">
    <source>
        <dbReference type="ARBA" id="ARBA00056057"/>
    </source>
</evidence>
<evidence type="ECO:0000256" key="10">
    <source>
        <dbReference type="SAM" id="MobiDB-lite"/>
    </source>
</evidence>
<keyword evidence="6" id="KW-0539">Nucleus</keyword>
<dbReference type="PANTHER" id="PTHR13468">
    <property type="entry name" value="DEK PROTEIN"/>
    <property type="match status" value="1"/>
</dbReference>
<evidence type="ECO:0000256" key="3">
    <source>
        <dbReference type="ARBA" id="ARBA00022765"/>
    </source>
</evidence>
<evidence type="ECO:0000256" key="1">
    <source>
        <dbReference type="ARBA" id="ARBA00004123"/>
    </source>
</evidence>
<feature type="compositionally biased region" description="Basic and acidic residues" evidence="10">
    <location>
        <begin position="229"/>
        <end position="245"/>
    </location>
</feature>
<dbReference type="AlphaFoldDB" id="A0ABD0X101"/>
<dbReference type="EMBL" id="JAGEUA010000004">
    <property type="protein sequence ID" value="KAL0984861.1"/>
    <property type="molecule type" value="Genomic_DNA"/>
</dbReference>
<evidence type="ECO:0000256" key="4">
    <source>
        <dbReference type="ARBA" id="ARBA00022853"/>
    </source>
</evidence>
<dbReference type="InterPro" id="IPR014876">
    <property type="entry name" value="DEK_C"/>
</dbReference>
<evidence type="ECO:0000256" key="8">
    <source>
        <dbReference type="ARBA" id="ARBA00064832"/>
    </source>
</evidence>
<organism evidence="12 13">
    <name type="scientific">Umbra pygmaea</name>
    <name type="common">Eastern mudminnow</name>
    <dbReference type="NCBI Taxonomy" id="75934"/>
    <lineage>
        <taxon>Eukaryota</taxon>
        <taxon>Metazoa</taxon>
        <taxon>Chordata</taxon>
        <taxon>Craniata</taxon>
        <taxon>Vertebrata</taxon>
        <taxon>Euteleostomi</taxon>
        <taxon>Actinopterygii</taxon>
        <taxon>Neopterygii</taxon>
        <taxon>Teleostei</taxon>
        <taxon>Protacanthopterygii</taxon>
        <taxon>Esociformes</taxon>
        <taxon>Umbridae</taxon>
        <taxon>Umbra</taxon>
    </lineage>
</organism>
<dbReference type="PROSITE" id="PS51998">
    <property type="entry name" value="DEK_C"/>
    <property type="match status" value="1"/>
</dbReference>
<comment type="caution">
    <text evidence="12">The sequence shown here is derived from an EMBL/GenBank/DDBJ whole genome shotgun (WGS) entry which is preliminary data.</text>
</comment>
<evidence type="ECO:0000256" key="9">
    <source>
        <dbReference type="ARBA" id="ARBA00074520"/>
    </source>
</evidence>
<evidence type="ECO:0000256" key="6">
    <source>
        <dbReference type="ARBA" id="ARBA00023242"/>
    </source>
</evidence>
<dbReference type="GO" id="GO:0005634">
    <property type="term" value="C:nucleus"/>
    <property type="evidence" value="ECO:0007669"/>
    <property type="project" value="UniProtKB-SubCell"/>
</dbReference>
<dbReference type="GO" id="GO:0003677">
    <property type="term" value="F:DNA binding"/>
    <property type="evidence" value="ECO:0007669"/>
    <property type="project" value="UniProtKB-KW"/>
</dbReference>
<proteinExistence type="predicted"/>
<comment type="subunit">
    <text evidence="8">Found in a mRNA splicing-dependent exon junction complex (EJC) with DEK, RBM8A, RNPS1, SRRM1 and ALYREF/THOC4. Interacts with histones H2A, H2B, H3, H4, acetylated histone H4, non-phosphorylated DAXX and HDAC2. Component of the B-WICH complex, at least composed of SMARCA5/SNF2H, BAZ1B/WSTF, SF3B1, DEK, MYO1C, ERCC6, MYBBP1A and DDX21. Binds DNA.</text>
</comment>
<dbReference type="Pfam" id="PF08766">
    <property type="entry name" value="DEK_C"/>
    <property type="match status" value="1"/>
</dbReference>
<name>A0ABD0X101_UMBPY</name>
<evidence type="ECO:0000256" key="5">
    <source>
        <dbReference type="ARBA" id="ARBA00023125"/>
    </source>
</evidence>
<dbReference type="PANTHER" id="PTHR13468:SF1">
    <property type="entry name" value="PROTEIN DEK"/>
    <property type="match status" value="1"/>
</dbReference>
<evidence type="ECO:0000256" key="2">
    <source>
        <dbReference type="ARBA" id="ARBA00022553"/>
    </source>
</evidence>
<keyword evidence="5" id="KW-0238">DNA-binding</keyword>
<dbReference type="GO" id="GO:2000779">
    <property type="term" value="P:regulation of double-strand break repair"/>
    <property type="evidence" value="ECO:0007669"/>
    <property type="project" value="UniProtKB-ARBA"/>
</dbReference>
<feature type="compositionally biased region" description="Basic residues" evidence="10">
    <location>
        <begin position="267"/>
        <end position="291"/>
    </location>
</feature>
<evidence type="ECO:0000313" key="12">
    <source>
        <dbReference type="EMBL" id="KAL0984861.1"/>
    </source>
</evidence>
<accession>A0ABD0X101</accession>
<feature type="compositionally biased region" description="Basic residues" evidence="10">
    <location>
        <begin position="165"/>
        <end position="182"/>
    </location>
</feature>
<dbReference type="SMART" id="SM00513">
    <property type="entry name" value="SAP"/>
    <property type="match status" value="1"/>
</dbReference>
<comment type="function">
    <text evidence="7">Involved in chromatin organization.</text>
</comment>
<reference evidence="12 13" key="1">
    <citation type="submission" date="2024-06" db="EMBL/GenBank/DDBJ databases">
        <authorList>
            <person name="Pan Q."/>
            <person name="Wen M."/>
            <person name="Jouanno E."/>
            <person name="Zahm M."/>
            <person name="Klopp C."/>
            <person name="Cabau C."/>
            <person name="Louis A."/>
            <person name="Berthelot C."/>
            <person name="Parey E."/>
            <person name="Roest Crollius H."/>
            <person name="Montfort J."/>
            <person name="Robinson-Rechavi M."/>
            <person name="Bouchez O."/>
            <person name="Lampietro C."/>
            <person name="Lopez Roques C."/>
            <person name="Donnadieu C."/>
            <person name="Postlethwait J."/>
            <person name="Bobe J."/>
            <person name="Verreycken H."/>
            <person name="Guiguen Y."/>
        </authorList>
    </citation>
    <scope>NUCLEOTIDE SEQUENCE [LARGE SCALE GENOMIC DNA]</scope>
    <source>
        <strain evidence="12">Up_M1</strain>
        <tissue evidence="12">Testis</tissue>
    </source>
</reference>
<comment type="subcellular location">
    <subcellularLocation>
        <location evidence="1">Nucleus</location>
    </subcellularLocation>
</comment>
<dbReference type="SUPFAM" id="SSF109715">
    <property type="entry name" value="DEK C-terminal domain"/>
    <property type="match status" value="1"/>
</dbReference>
<evidence type="ECO:0000259" key="11">
    <source>
        <dbReference type="PROSITE" id="PS51998"/>
    </source>
</evidence>
<dbReference type="InterPro" id="IPR044198">
    <property type="entry name" value="DEK"/>
</dbReference>
<feature type="compositionally biased region" description="Acidic residues" evidence="10">
    <location>
        <begin position="217"/>
        <end position="228"/>
    </location>
</feature>
<dbReference type="GO" id="GO:0006325">
    <property type="term" value="P:chromatin organization"/>
    <property type="evidence" value="ECO:0007669"/>
    <property type="project" value="UniProtKB-KW"/>
</dbReference>
<gene>
    <name evidence="12" type="ORF">UPYG_G00149640</name>
</gene>